<keyword evidence="1" id="KW-0812">Transmembrane</keyword>
<protein>
    <submittedName>
        <fullName evidence="2">Uncharacterized protein</fullName>
    </submittedName>
</protein>
<evidence type="ECO:0000313" key="2">
    <source>
        <dbReference type="EMBL" id="OXA49178.1"/>
    </source>
</evidence>
<feature type="transmembrane region" description="Helical" evidence="1">
    <location>
        <begin position="392"/>
        <end position="416"/>
    </location>
</feature>
<proteinExistence type="predicted"/>
<dbReference type="EMBL" id="LNIX01000010">
    <property type="protein sequence ID" value="OXA49178.1"/>
    <property type="molecule type" value="Genomic_DNA"/>
</dbReference>
<evidence type="ECO:0000313" key="3">
    <source>
        <dbReference type="Proteomes" id="UP000198287"/>
    </source>
</evidence>
<gene>
    <name evidence="2" type="ORF">Fcan01_15916</name>
</gene>
<sequence length="435" mass="49174">MNTISSPQNILVQIRNSPKLIVISVNSLTASNLIELCNTFTCNAVALHGSLITSELSQDLSGENVYIQNSGGHKGNFGGTRARRLISQYLYHHCSDSTSAYDTEHNVFLSLTMDFCIILHFALKTNVTLCQPVPGKEGNCGYILNIKIDDISEKELHKFEIHPYAQKHDGLFYSTFVNKSDLVLDLILGKPFSKPVWITFLISGVVLSAVLCILLNEDWTYLASIDVLTPYIWIPVEDLFHKVTQFKRSGGREVEIVKCDGVKFHETILSLAYEGVTNSKKNSPKFIVVQNFQNFMMFRALLGKTKRFIEVMNDDSRLIDFTSGWISSKYRAGYVFGNFLKCIYEAGIYSYWKKRGQKFTDGVLSYRLRKGIKEYNSALGLTKIASEENKPFSFLQLSVHFALWGIGLVIAFATSICEKGWLFWVDTLHPRLGIT</sequence>
<dbReference type="AlphaFoldDB" id="A0A226DVW5"/>
<feature type="transmembrane region" description="Helical" evidence="1">
    <location>
        <begin position="196"/>
        <end position="215"/>
    </location>
</feature>
<organism evidence="2 3">
    <name type="scientific">Folsomia candida</name>
    <name type="common">Springtail</name>
    <dbReference type="NCBI Taxonomy" id="158441"/>
    <lineage>
        <taxon>Eukaryota</taxon>
        <taxon>Metazoa</taxon>
        <taxon>Ecdysozoa</taxon>
        <taxon>Arthropoda</taxon>
        <taxon>Hexapoda</taxon>
        <taxon>Collembola</taxon>
        <taxon>Entomobryomorpha</taxon>
        <taxon>Isotomoidea</taxon>
        <taxon>Isotomidae</taxon>
        <taxon>Proisotominae</taxon>
        <taxon>Folsomia</taxon>
    </lineage>
</organism>
<keyword evidence="1" id="KW-1133">Transmembrane helix</keyword>
<evidence type="ECO:0000256" key="1">
    <source>
        <dbReference type="SAM" id="Phobius"/>
    </source>
</evidence>
<comment type="caution">
    <text evidence="2">The sequence shown here is derived from an EMBL/GenBank/DDBJ whole genome shotgun (WGS) entry which is preliminary data.</text>
</comment>
<accession>A0A226DVW5</accession>
<keyword evidence="1" id="KW-0472">Membrane</keyword>
<reference evidence="2 3" key="1">
    <citation type="submission" date="2015-12" db="EMBL/GenBank/DDBJ databases">
        <title>The genome of Folsomia candida.</title>
        <authorList>
            <person name="Faddeeva A."/>
            <person name="Derks M.F."/>
            <person name="Anvar Y."/>
            <person name="Smit S."/>
            <person name="Van Straalen N."/>
            <person name="Roelofs D."/>
        </authorList>
    </citation>
    <scope>NUCLEOTIDE SEQUENCE [LARGE SCALE GENOMIC DNA]</scope>
    <source>
        <strain evidence="2 3">VU population</strain>
        <tissue evidence="2">Whole body</tissue>
    </source>
</reference>
<dbReference type="Proteomes" id="UP000198287">
    <property type="component" value="Unassembled WGS sequence"/>
</dbReference>
<keyword evidence="3" id="KW-1185">Reference proteome</keyword>
<name>A0A226DVW5_FOLCA</name>